<dbReference type="InterPro" id="IPR051351">
    <property type="entry name" value="Ascorbate-PTS_EIIA_comp"/>
</dbReference>
<dbReference type="eggNOG" id="COG3711">
    <property type="taxonomic scope" value="Bacteria"/>
</dbReference>
<evidence type="ECO:0000256" key="10">
    <source>
        <dbReference type="ARBA" id="ARBA00041175"/>
    </source>
</evidence>
<dbReference type="Gene3D" id="1.10.1790.10">
    <property type="entry name" value="PRD domain"/>
    <property type="match status" value="1"/>
</dbReference>
<dbReference type="CDD" id="cd00211">
    <property type="entry name" value="PTS_IIA_fru"/>
    <property type="match status" value="1"/>
</dbReference>
<dbReference type="Gene3D" id="3.40.930.10">
    <property type="entry name" value="Mannitol-specific EII, Chain A"/>
    <property type="match status" value="1"/>
</dbReference>
<evidence type="ECO:0000256" key="4">
    <source>
        <dbReference type="ARBA" id="ARBA00022553"/>
    </source>
</evidence>
<keyword evidence="6" id="KW-0598">Phosphotransferase system</keyword>
<dbReference type="InterPro" id="IPR016152">
    <property type="entry name" value="PTrfase/Anion_transptr"/>
</dbReference>
<sequence length="694" mass="80257">MYLDERSNLLLKEILRHPNISNAKLQEKFGLTRRQVDYSFQKVNHWLDEQAYPKIHRSANGRFVVEPDLFQLVEINANEKEDDAYILSEKERISLIILMLATNQEELSLNHFISELEVSKNTVLRDLKGVQAVFDTFRLEVHYSRMKGYQIRGDEWNQRSALIYAAQHIIASYHGEQLLRHFMQIEVGQVDKIRDQLVAVEVRLNLTFIDNKMQILPYILESIFRRIRAGQRITTEFFIDFNELSDTQEYGAVQLLIEDEPYISETERLYISLQLLTSNVLPNSDLTNEASPRLKMAVNQVLGEFEKKACIQFVDKEQLLEKLFAHIKPAYYRIKYHLTTDYSLLDKIDQEFQAVHYIVKQSLKPLENFIGAKIPENESIFITLFIGGHLIDTTERLQTRLKAVVVCPNGLSISRLMEKTLRSLFPEIFFYQAMSIREFERTNVRYDLIFSAVPLQTEKKLFLINQLMGEQERLELRRRVMRSVYMIGENGVSVEQLIRTIEKHATISDKTRLAKALADCLTQPMQATERFVDEKKQLADLLPAEMIQRVQSVTDWQAAIRVAAEPLLQKGAISDMYVSEMIRQHATPSAHIILRQTIAIPHAETEKGVNELGMSLLYIDDGLALSSGGRLHFVVVIAAVDKNAHFQALLQLMELAGHKKTLKKIAEQQEPQNIHQTIQQFIVELAKKDAEEMK</sequence>
<reference evidence="12 13" key="1">
    <citation type="submission" date="2014-05" db="EMBL/GenBank/DDBJ databases">
        <title>Novel Listeriaceae from food processing environments.</title>
        <authorList>
            <person name="den Bakker H.C."/>
        </authorList>
    </citation>
    <scope>NUCLEOTIDE SEQUENCE [LARGE SCALE GENOMIC DNA]</scope>
    <source>
        <strain evidence="12 13">FSL A5-0281</strain>
    </source>
</reference>
<accession>A0A099VWI6</accession>
<dbReference type="Pfam" id="PF00359">
    <property type="entry name" value="PTS_EIIA_2"/>
    <property type="match status" value="1"/>
</dbReference>
<dbReference type="InterPro" id="IPR011608">
    <property type="entry name" value="PRD"/>
</dbReference>
<dbReference type="Proteomes" id="UP000029844">
    <property type="component" value="Unassembled WGS sequence"/>
</dbReference>
<dbReference type="CDD" id="cd05568">
    <property type="entry name" value="PTS_IIB_bgl_like"/>
    <property type="match status" value="1"/>
</dbReference>
<dbReference type="GO" id="GO:0016301">
    <property type="term" value="F:kinase activity"/>
    <property type="evidence" value="ECO:0007669"/>
    <property type="project" value="UniProtKB-KW"/>
</dbReference>
<dbReference type="InterPro" id="IPR013011">
    <property type="entry name" value="PTS_EIIB_2"/>
</dbReference>
<dbReference type="Pfam" id="PF00874">
    <property type="entry name" value="PRD"/>
    <property type="match status" value="1"/>
</dbReference>
<evidence type="ECO:0000256" key="2">
    <source>
        <dbReference type="ARBA" id="ARBA00022448"/>
    </source>
</evidence>
<keyword evidence="13" id="KW-1185">Reference proteome</keyword>
<keyword evidence="4" id="KW-0597">Phosphoprotein</keyword>
<keyword evidence="2" id="KW-0813">Transport</keyword>
<gene>
    <name evidence="12" type="ORF">EP57_15195</name>
</gene>
<dbReference type="GO" id="GO:0005737">
    <property type="term" value="C:cytoplasm"/>
    <property type="evidence" value="ECO:0007669"/>
    <property type="project" value="UniProtKB-SubCell"/>
</dbReference>
<dbReference type="SUPFAM" id="SSF55804">
    <property type="entry name" value="Phoshotransferase/anion transport protein"/>
    <property type="match status" value="1"/>
</dbReference>
<dbReference type="STRING" id="1552123.EP57_15195"/>
<comment type="caution">
    <text evidence="12">The sequence shown here is derived from an EMBL/GenBank/DDBJ whole genome shotgun (WGS) entry which is preliminary data.</text>
</comment>
<dbReference type="InterPro" id="IPR007737">
    <property type="entry name" value="Mga_HTH"/>
</dbReference>
<evidence type="ECO:0000256" key="5">
    <source>
        <dbReference type="ARBA" id="ARBA00022679"/>
    </source>
</evidence>
<dbReference type="Gene3D" id="1.10.10.10">
    <property type="entry name" value="Winged helix-like DNA-binding domain superfamily/Winged helix DNA-binding domain"/>
    <property type="match status" value="1"/>
</dbReference>
<dbReference type="GO" id="GO:0006355">
    <property type="term" value="P:regulation of DNA-templated transcription"/>
    <property type="evidence" value="ECO:0007669"/>
    <property type="project" value="InterPro"/>
</dbReference>
<dbReference type="PROSITE" id="PS51099">
    <property type="entry name" value="PTS_EIIB_TYPE_2"/>
    <property type="match status" value="1"/>
</dbReference>
<proteinExistence type="predicted"/>
<keyword evidence="7" id="KW-0418">Kinase</keyword>
<evidence type="ECO:0000256" key="8">
    <source>
        <dbReference type="ARBA" id="ARBA00023159"/>
    </source>
</evidence>
<comment type="subcellular location">
    <subcellularLocation>
        <location evidence="1">Cytoplasm</location>
    </subcellularLocation>
</comment>
<dbReference type="Pfam" id="PF05043">
    <property type="entry name" value="Mga"/>
    <property type="match status" value="1"/>
</dbReference>
<evidence type="ECO:0000256" key="6">
    <source>
        <dbReference type="ARBA" id="ARBA00022683"/>
    </source>
</evidence>
<dbReference type="EMBL" id="JNFA01000030">
    <property type="protein sequence ID" value="KGL37904.1"/>
    <property type="molecule type" value="Genomic_DNA"/>
</dbReference>
<dbReference type="AlphaFoldDB" id="A0A099VWI6"/>
<dbReference type="PROSITE" id="PS51094">
    <property type="entry name" value="PTS_EIIA_TYPE_2"/>
    <property type="match status" value="1"/>
</dbReference>
<dbReference type="OrthoDB" id="369398at2"/>
<evidence type="ECO:0000313" key="13">
    <source>
        <dbReference type="Proteomes" id="UP000029844"/>
    </source>
</evidence>
<keyword evidence="5" id="KW-0808">Transferase</keyword>
<dbReference type="GO" id="GO:0009401">
    <property type="term" value="P:phosphoenolpyruvate-dependent sugar phosphotransferase system"/>
    <property type="evidence" value="ECO:0007669"/>
    <property type="project" value="UniProtKB-KW"/>
</dbReference>
<dbReference type="PANTHER" id="PTHR36203:SF1">
    <property type="entry name" value="ASCORBATE-SPECIFIC PTS SYSTEM EIIA COMPONENT"/>
    <property type="match status" value="1"/>
</dbReference>
<keyword evidence="12" id="KW-0762">Sugar transport</keyword>
<dbReference type="eggNOG" id="COG1762">
    <property type="taxonomic scope" value="Bacteria"/>
</dbReference>
<evidence type="ECO:0000256" key="1">
    <source>
        <dbReference type="ARBA" id="ARBA00004496"/>
    </source>
</evidence>
<evidence type="ECO:0000313" key="12">
    <source>
        <dbReference type="EMBL" id="KGL37904.1"/>
    </source>
</evidence>
<evidence type="ECO:0000256" key="11">
    <source>
        <dbReference type="ARBA" id="ARBA00042072"/>
    </source>
</evidence>
<comment type="function">
    <text evidence="9">The phosphoenolpyruvate-dependent sugar phosphotransferase system (sugar PTS), a major carbohydrate active transport system, catalyzes the phosphorylation of incoming sugar substrates concomitantly with their translocation across the cell membrane. The enzyme II UlaABC PTS system is involved in ascorbate transport.</text>
</comment>
<evidence type="ECO:0000256" key="9">
    <source>
        <dbReference type="ARBA" id="ARBA00037387"/>
    </source>
</evidence>
<dbReference type="PANTHER" id="PTHR36203">
    <property type="entry name" value="ASCORBATE-SPECIFIC PTS SYSTEM EIIA COMPONENT"/>
    <property type="match status" value="1"/>
</dbReference>
<evidence type="ECO:0000256" key="7">
    <source>
        <dbReference type="ARBA" id="ARBA00022777"/>
    </source>
</evidence>
<name>A0A099VWI6_9LIST</name>
<protein>
    <recommendedName>
        <fullName evidence="10">Ascorbate-specific PTS system EIIA component</fullName>
    </recommendedName>
    <alternativeName>
        <fullName evidence="11">Ascorbate-specific phosphotransferase enzyme IIA component</fullName>
    </alternativeName>
</protein>
<dbReference type="InterPro" id="IPR002178">
    <property type="entry name" value="PTS_EIIA_type-2_dom"/>
</dbReference>
<dbReference type="GeneID" id="58718683"/>
<organism evidence="12 13">
    <name type="scientific">Listeria booriae</name>
    <dbReference type="NCBI Taxonomy" id="1552123"/>
    <lineage>
        <taxon>Bacteria</taxon>
        <taxon>Bacillati</taxon>
        <taxon>Bacillota</taxon>
        <taxon>Bacilli</taxon>
        <taxon>Bacillales</taxon>
        <taxon>Listeriaceae</taxon>
        <taxon>Listeria</taxon>
    </lineage>
</organism>
<dbReference type="GO" id="GO:0008982">
    <property type="term" value="F:protein-N(PI)-phosphohistidine-sugar phosphotransferase activity"/>
    <property type="evidence" value="ECO:0007669"/>
    <property type="project" value="InterPro"/>
</dbReference>
<evidence type="ECO:0000256" key="3">
    <source>
        <dbReference type="ARBA" id="ARBA00022490"/>
    </source>
</evidence>
<keyword evidence="8" id="KW-0010">Activator</keyword>
<dbReference type="InterPro" id="IPR036634">
    <property type="entry name" value="PRD_sf"/>
</dbReference>
<dbReference type="PROSITE" id="PS51372">
    <property type="entry name" value="PRD_2"/>
    <property type="match status" value="1"/>
</dbReference>
<keyword evidence="3" id="KW-0963">Cytoplasm</keyword>
<dbReference type="InterPro" id="IPR036388">
    <property type="entry name" value="WH-like_DNA-bd_sf"/>
</dbReference>
<dbReference type="RefSeq" id="WP_052167711.1">
    <property type="nucleotide sequence ID" value="NZ_CBCSHQ010000003.1"/>
</dbReference>
<dbReference type="SUPFAM" id="SSF63520">
    <property type="entry name" value="PTS-regulatory domain, PRD"/>
    <property type="match status" value="1"/>
</dbReference>